<dbReference type="GO" id="GO:0005741">
    <property type="term" value="C:mitochondrial outer membrane"/>
    <property type="evidence" value="ECO:0007669"/>
    <property type="project" value="UniProtKB-SubCell"/>
</dbReference>
<keyword evidence="8" id="KW-0472">Membrane</keyword>
<dbReference type="GO" id="GO:0030150">
    <property type="term" value="P:protein import into mitochondrial matrix"/>
    <property type="evidence" value="ECO:0007669"/>
    <property type="project" value="TreeGrafter"/>
</dbReference>
<keyword evidence="4" id="KW-1000">Mitochondrion outer membrane</keyword>
<dbReference type="STRING" id="105785.A0A2J7PKD3"/>
<gene>
    <name evidence="11" type="ORF">B7P43_G00871</name>
</gene>
<protein>
    <submittedName>
        <fullName evidence="11">Uncharacterized protein</fullName>
    </submittedName>
</protein>
<comment type="caution">
    <text evidence="11">The sequence shown here is derived from an EMBL/GenBank/DDBJ whole genome shotgun (WGS) entry which is preliminary data.</text>
</comment>
<evidence type="ECO:0000256" key="9">
    <source>
        <dbReference type="ARBA" id="ARBA00038030"/>
    </source>
</evidence>
<dbReference type="SUPFAM" id="SSF81901">
    <property type="entry name" value="HCP-like"/>
    <property type="match status" value="1"/>
</dbReference>
<dbReference type="PROSITE" id="PS50005">
    <property type="entry name" value="TPR"/>
    <property type="match status" value="4"/>
</dbReference>
<feature type="repeat" description="TPR" evidence="10">
    <location>
        <begin position="150"/>
        <end position="183"/>
    </location>
</feature>
<evidence type="ECO:0000256" key="5">
    <source>
        <dbReference type="ARBA" id="ARBA00022803"/>
    </source>
</evidence>
<evidence type="ECO:0000256" key="6">
    <source>
        <dbReference type="ARBA" id="ARBA00022989"/>
    </source>
</evidence>
<dbReference type="InParanoid" id="A0A2J7PKD3"/>
<organism evidence="11 12">
    <name type="scientific">Cryptotermes secundus</name>
    <dbReference type="NCBI Taxonomy" id="105785"/>
    <lineage>
        <taxon>Eukaryota</taxon>
        <taxon>Metazoa</taxon>
        <taxon>Ecdysozoa</taxon>
        <taxon>Arthropoda</taxon>
        <taxon>Hexapoda</taxon>
        <taxon>Insecta</taxon>
        <taxon>Pterygota</taxon>
        <taxon>Neoptera</taxon>
        <taxon>Polyneoptera</taxon>
        <taxon>Dictyoptera</taxon>
        <taxon>Blattodea</taxon>
        <taxon>Blattoidea</taxon>
        <taxon>Termitoidae</taxon>
        <taxon>Kalotermitidae</taxon>
        <taxon>Cryptotermitinae</taxon>
        <taxon>Cryptotermes</taxon>
    </lineage>
</organism>
<dbReference type="EMBL" id="NEVH01024940">
    <property type="protein sequence ID" value="PNF16792.1"/>
    <property type="molecule type" value="Genomic_DNA"/>
</dbReference>
<evidence type="ECO:0000313" key="11">
    <source>
        <dbReference type="EMBL" id="PNF16792.1"/>
    </source>
</evidence>
<evidence type="ECO:0000256" key="2">
    <source>
        <dbReference type="ARBA" id="ARBA00022692"/>
    </source>
</evidence>
<keyword evidence="2" id="KW-0812">Transmembrane</keyword>
<dbReference type="PANTHER" id="PTHR46208:SF1">
    <property type="entry name" value="MITOCHONDRIAL IMPORT RECEPTOR SUBUNIT TOM70"/>
    <property type="match status" value="1"/>
</dbReference>
<evidence type="ECO:0000256" key="10">
    <source>
        <dbReference type="PROSITE-ProRule" id="PRU00339"/>
    </source>
</evidence>
<dbReference type="InterPro" id="IPR011990">
    <property type="entry name" value="TPR-like_helical_dom_sf"/>
</dbReference>
<evidence type="ECO:0000256" key="8">
    <source>
        <dbReference type="ARBA" id="ARBA00023136"/>
    </source>
</evidence>
<keyword evidence="7" id="KW-0496">Mitochondrion</keyword>
<dbReference type="GO" id="GO:0008320">
    <property type="term" value="F:protein transmembrane transporter activity"/>
    <property type="evidence" value="ECO:0007669"/>
    <property type="project" value="TreeGrafter"/>
</dbReference>
<evidence type="ECO:0000256" key="4">
    <source>
        <dbReference type="ARBA" id="ARBA00022787"/>
    </source>
</evidence>
<dbReference type="InterPro" id="IPR019734">
    <property type="entry name" value="TPR_rpt"/>
</dbReference>
<comment type="subcellular location">
    <subcellularLocation>
        <location evidence="1">Mitochondrion outer membrane</location>
        <topology evidence="1">Single-pass membrane protein</topology>
    </subcellularLocation>
</comment>
<dbReference type="Pfam" id="PF13181">
    <property type="entry name" value="TPR_8"/>
    <property type="match status" value="3"/>
</dbReference>
<dbReference type="Gene3D" id="1.25.40.10">
    <property type="entry name" value="Tetratricopeptide repeat domain"/>
    <property type="match status" value="1"/>
</dbReference>
<feature type="repeat" description="TPR" evidence="10">
    <location>
        <begin position="225"/>
        <end position="258"/>
    </location>
</feature>
<evidence type="ECO:0000256" key="3">
    <source>
        <dbReference type="ARBA" id="ARBA00022737"/>
    </source>
</evidence>
<dbReference type="SMART" id="SM00028">
    <property type="entry name" value="TPR"/>
    <property type="match status" value="6"/>
</dbReference>
<proteinExistence type="inferred from homology"/>
<feature type="repeat" description="TPR" evidence="10">
    <location>
        <begin position="294"/>
        <end position="327"/>
    </location>
</feature>
<dbReference type="SUPFAM" id="SSF48452">
    <property type="entry name" value="TPR-like"/>
    <property type="match status" value="1"/>
</dbReference>
<keyword evidence="3" id="KW-0677">Repeat</keyword>
<keyword evidence="5 10" id="KW-0802">TPR repeat</keyword>
<name>A0A2J7PKD3_9NEOP</name>
<dbReference type="OrthoDB" id="66418at2759"/>
<dbReference type="GO" id="GO:0030943">
    <property type="term" value="F:mitochondrion targeting sequence binding"/>
    <property type="evidence" value="ECO:0007669"/>
    <property type="project" value="TreeGrafter"/>
</dbReference>
<keyword evidence="12" id="KW-1185">Reference proteome</keyword>
<dbReference type="GO" id="GO:0045039">
    <property type="term" value="P:protein insertion into mitochondrial inner membrane"/>
    <property type="evidence" value="ECO:0007669"/>
    <property type="project" value="TreeGrafter"/>
</dbReference>
<dbReference type="FunCoup" id="A0A2J7PKD3">
    <property type="interactions" value="1153"/>
</dbReference>
<dbReference type="AlphaFoldDB" id="A0A2J7PKD3"/>
<accession>A0A2J7PKD3</accession>
<sequence length="360" mass="41257">MSRRTPVMPSKHFIKMYFSSFIEDPIINTWVQEKESDSAEADLRGLARAKQAFKSQNYEDIIPACNEEFETEDDSHRMEAFVLRATFHLLLGEHKKALSDFQAVIENEHANVKLRVNALIKRASLYMQLEQPSKSLEDFDRAASLDQDNADVYHHRGQVHLLMEKVTEAMSDFSKAVAVNPNCPIAYVQKCYTDYRYAFSTRNMEKMEEVMKAFQQAIQKFPECSECYTLFAQVLSDQEEFDKADKYFQKATEVEPENATVYVHRGLLQLQWNGDVSKAIDMINQALKMDDRCEFGYEALGTIEVQRGNLRHAVELFDKAIPLAKTELEMSHLFSLRDAAMAQATVAEKMGIPISNVGFP</sequence>
<evidence type="ECO:0000256" key="7">
    <source>
        <dbReference type="ARBA" id="ARBA00023128"/>
    </source>
</evidence>
<reference evidence="11 12" key="1">
    <citation type="submission" date="2017-12" db="EMBL/GenBank/DDBJ databases">
        <title>Hemimetabolous genomes reveal molecular basis of termite eusociality.</title>
        <authorList>
            <person name="Harrison M.C."/>
            <person name="Jongepier E."/>
            <person name="Robertson H.M."/>
            <person name="Arning N."/>
            <person name="Bitard-Feildel T."/>
            <person name="Chao H."/>
            <person name="Childers C.P."/>
            <person name="Dinh H."/>
            <person name="Doddapaneni H."/>
            <person name="Dugan S."/>
            <person name="Gowin J."/>
            <person name="Greiner C."/>
            <person name="Han Y."/>
            <person name="Hu H."/>
            <person name="Hughes D.S.T."/>
            <person name="Huylmans A.-K."/>
            <person name="Kemena C."/>
            <person name="Kremer L.P.M."/>
            <person name="Lee S.L."/>
            <person name="Lopez-Ezquerra A."/>
            <person name="Mallet L."/>
            <person name="Monroy-Kuhn J.M."/>
            <person name="Moser A."/>
            <person name="Murali S.C."/>
            <person name="Muzny D.M."/>
            <person name="Otani S."/>
            <person name="Piulachs M.-D."/>
            <person name="Poelchau M."/>
            <person name="Qu J."/>
            <person name="Schaub F."/>
            <person name="Wada-Katsumata A."/>
            <person name="Worley K.C."/>
            <person name="Xie Q."/>
            <person name="Ylla G."/>
            <person name="Poulsen M."/>
            <person name="Gibbs R.A."/>
            <person name="Schal C."/>
            <person name="Richards S."/>
            <person name="Belles X."/>
            <person name="Korb J."/>
            <person name="Bornberg-Bauer E."/>
        </authorList>
    </citation>
    <scope>NUCLEOTIDE SEQUENCE [LARGE SCALE GENOMIC DNA]</scope>
    <source>
        <tissue evidence="11">Whole body</tissue>
    </source>
</reference>
<evidence type="ECO:0000313" key="12">
    <source>
        <dbReference type="Proteomes" id="UP000235965"/>
    </source>
</evidence>
<dbReference type="PANTHER" id="PTHR46208">
    <property type="entry name" value="MITOCHONDRIAL IMPORT RECEPTOR SUBUNIT TOM70"/>
    <property type="match status" value="1"/>
</dbReference>
<feature type="repeat" description="TPR" evidence="10">
    <location>
        <begin position="116"/>
        <end position="149"/>
    </location>
</feature>
<evidence type="ECO:0000256" key="1">
    <source>
        <dbReference type="ARBA" id="ARBA00004572"/>
    </source>
</evidence>
<dbReference type="Proteomes" id="UP000235965">
    <property type="component" value="Unassembled WGS sequence"/>
</dbReference>
<comment type="similarity">
    <text evidence="9">Belongs to the Tom70 family.</text>
</comment>
<keyword evidence="6" id="KW-1133">Transmembrane helix</keyword>